<evidence type="ECO:0000313" key="3">
    <source>
        <dbReference type="Proteomes" id="UP000295710"/>
    </source>
</evidence>
<feature type="compositionally biased region" description="Low complexity" evidence="1">
    <location>
        <begin position="48"/>
        <end position="61"/>
    </location>
</feature>
<keyword evidence="3" id="KW-1185">Reference proteome</keyword>
<sequence>MNRKKLGILLISIVLLIGAFGIITVIVTSTTEADTQAEADPAEDNGKSSRSSTSSEKASAEALIEKTLSKDEIKDSVGEWEKFEMDSNGCERGVFAGRFYYDGFAIFSRTYDKGKTFHIVSVNE</sequence>
<protein>
    <submittedName>
        <fullName evidence="2">Uncharacterized protein</fullName>
    </submittedName>
</protein>
<dbReference type="EMBL" id="SMMX01000003">
    <property type="protein sequence ID" value="TDA22733.1"/>
    <property type="molecule type" value="Genomic_DNA"/>
</dbReference>
<organism evidence="2 3">
    <name type="scientific">Extibacter muris</name>
    <dbReference type="NCBI Taxonomy" id="1796622"/>
    <lineage>
        <taxon>Bacteria</taxon>
        <taxon>Bacillati</taxon>
        <taxon>Bacillota</taxon>
        <taxon>Clostridia</taxon>
        <taxon>Lachnospirales</taxon>
        <taxon>Lachnospiraceae</taxon>
        <taxon>Extibacter</taxon>
    </lineage>
</organism>
<evidence type="ECO:0000313" key="2">
    <source>
        <dbReference type="EMBL" id="TDA22733.1"/>
    </source>
</evidence>
<feature type="region of interest" description="Disordered" evidence="1">
    <location>
        <begin position="34"/>
        <end position="61"/>
    </location>
</feature>
<evidence type="ECO:0000256" key="1">
    <source>
        <dbReference type="SAM" id="MobiDB-lite"/>
    </source>
</evidence>
<dbReference type="AlphaFoldDB" id="A0A4R4FIN5"/>
<reference evidence="2 3" key="1">
    <citation type="journal article" date="2016" name="Nat. Microbiol.">
        <title>The Mouse Intestinal Bacterial Collection (miBC) provides host-specific insight into cultured diversity and functional potential of the gut microbiota.</title>
        <authorList>
            <person name="Lagkouvardos I."/>
            <person name="Pukall R."/>
            <person name="Abt B."/>
            <person name="Foesel B.U."/>
            <person name="Meier-Kolthoff J.P."/>
            <person name="Kumar N."/>
            <person name="Bresciani A."/>
            <person name="Martinez I."/>
            <person name="Just S."/>
            <person name="Ziegler C."/>
            <person name="Brugiroux S."/>
            <person name="Garzetti D."/>
            <person name="Wenning M."/>
            <person name="Bui T.P."/>
            <person name="Wang J."/>
            <person name="Hugenholtz F."/>
            <person name="Plugge C.M."/>
            <person name="Peterson D.A."/>
            <person name="Hornef M.W."/>
            <person name="Baines J.F."/>
            <person name="Smidt H."/>
            <person name="Walter J."/>
            <person name="Kristiansen K."/>
            <person name="Nielsen H.B."/>
            <person name="Haller D."/>
            <person name="Overmann J."/>
            <person name="Stecher B."/>
            <person name="Clavel T."/>
        </authorList>
    </citation>
    <scope>NUCLEOTIDE SEQUENCE [LARGE SCALE GENOMIC DNA]</scope>
    <source>
        <strain evidence="2 3">DSM 28560</strain>
    </source>
</reference>
<dbReference type="Proteomes" id="UP000295710">
    <property type="component" value="Unassembled WGS sequence"/>
</dbReference>
<gene>
    <name evidence="2" type="ORF">E1963_04920</name>
</gene>
<accession>A0A4R4FIN5</accession>
<name>A0A4R4FIN5_9FIRM</name>
<dbReference type="RefSeq" id="WP_132275910.1">
    <property type="nucleotide sequence ID" value="NZ_JAOBST010000005.1"/>
</dbReference>
<proteinExistence type="predicted"/>
<comment type="caution">
    <text evidence="2">The sequence shown here is derived from an EMBL/GenBank/DDBJ whole genome shotgun (WGS) entry which is preliminary data.</text>
</comment>